<keyword evidence="2 15" id="KW-0963">Cytoplasm</keyword>
<evidence type="ECO:0000256" key="7">
    <source>
        <dbReference type="ARBA" id="ARBA00051538"/>
    </source>
</evidence>
<dbReference type="FunFam" id="3.30.70.3550:FF:000001">
    <property type="entry name" value="Leucyl/phenylalanyl-tRNA--protein transferase"/>
    <property type="match status" value="1"/>
</dbReference>
<keyword evidence="4 15" id="KW-0012">Acyltransferase</keyword>
<evidence type="ECO:0000313" key="16">
    <source>
        <dbReference type="EMBL" id="CZF77842.1"/>
    </source>
</evidence>
<gene>
    <name evidence="15 16" type="primary">aat</name>
    <name evidence="16" type="ORF">GCE9029_00466</name>
</gene>
<evidence type="ECO:0000256" key="12">
    <source>
        <dbReference type="ARBA" id="ARBA00077136"/>
    </source>
</evidence>
<dbReference type="Gene3D" id="3.40.630.70">
    <property type="entry name" value="Leucyl/phenylalanyl-tRNA-protein transferase, C-terminal domain"/>
    <property type="match status" value="1"/>
</dbReference>
<dbReference type="Proteomes" id="UP000071641">
    <property type="component" value="Unassembled WGS sequence"/>
</dbReference>
<comment type="catalytic activity">
    <reaction evidence="5 15">
        <text>L-phenylalanyl-tRNA(Phe) + an N-terminal L-alpha-aminoacyl-[protein] = an N-terminal L-phenylalanyl-L-alpha-aminoacyl-[protein] + tRNA(Phe)</text>
        <dbReference type="Rhea" id="RHEA:43632"/>
        <dbReference type="Rhea" id="RHEA-COMP:9668"/>
        <dbReference type="Rhea" id="RHEA-COMP:9699"/>
        <dbReference type="Rhea" id="RHEA-COMP:10636"/>
        <dbReference type="Rhea" id="RHEA-COMP:10637"/>
        <dbReference type="ChEBI" id="CHEBI:78442"/>
        <dbReference type="ChEBI" id="CHEBI:78531"/>
        <dbReference type="ChEBI" id="CHEBI:78597"/>
        <dbReference type="ChEBI" id="CHEBI:83561"/>
        <dbReference type="EC" id="2.3.2.6"/>
    </reaction>
</comment>
<dbReference type="InterPro" id="IPR004616">
    <property type="entry name" value="Leu/Phe-tRNA_Trfase"/>
</dbReference>
<dbReference type="GO" id="GO:0030163">
    <property type="term" value="P:protein catabolic process"/>
    <property type="evidence" value="ECO:0007669"/>
    <property type="project" value="UniProtKB-UniRule"/>
</dbReference>
<protein>
    <recommendedName>
        <fullName evidence="11 15">Leucyl/phenylalanyl-tRNA--protein transferase</fullName>
        <ecNumber evidence="10 15">2.3.2.6</ecNumber>
    </recommendedName>
    <alternativeName>
        <fullName evidence="12 15">L/F-transferase</fullName>
    </alternativeName>
    <alternativeName>
        <fullName evidence="13 15">Leucyltransferase</fullName>
    </alternativeName>
    <alternativeName>
        <fullName evidence="14 15">Phenyalanyltransferase</fullName>
    </alternativeName>
</protein>
<evidence type="ECO:0000256" key="3">
    <source>
        <dbReference type="ARBA" id="ARBA00022679"/>
    </source>
</evidence>
<dbReference type="InterPro" id="IPR042203">
    <property type="entry name" value="Leu/Phe-tRNA_Trfase_C"/>
</dbReference>
<keyword evidence="3 15" id="KW-0808">Transferase</keyword>
<evidence type="ECO:0000256" key="2">
    <source>
        <dbReference type="ARBA" id="ARBA00022490"/>
    </source>
</evidence>
<dbReference type="NCBIfam" id="TIGR00667">
    <property type="entry name" value="aat"/>
    <property type="match status" value="1"/>
</dbReference>
<comment type="similarity">
    <text evidence="9 15">Belongs to the L/F-transferase family.</text>
</comment>
<dbReference type="FunFam" id="3.40.630.70:FF:000001">
    <property type="entry name" value="Leucyl/phenylalanyl-tRNA--protein transferase"/>
    <property type="match status" value="1"/>
</dbReference>
<evidence type="ECO:0000256" key="13">
    <source>
        <dbReference type="ARBA" id="ARBA00077165"/>
    </source>
</evidence>
<name>A0A128ETE5_9GAMM</name>
<evidence type="ECO:0000256" key="14">
    <source>
        <dbReference type="ARBA" id="ARBA00083640"/>
    </source>
</evidence>
<accession>A0A128ETE5</accession>
<evidence type="ECO:0000256" key="9">
    <source>
        <dbReference type="ARBA" id="ARBA00061535"/>
    </source>
</evidence>
<dbReference type="STRING" id="1796497.GCE9029_00466"/>
<dbReference type="PANTHER" id="PTHR30098:SF2">
    <property type="entry name" value="LEUCYL_PHENYLALANYL-TRNA--PROTEIN TRANSFERASE"/>
    <property type="match status" value="1"/>
</dbReference>
<evidence type="ECO:0000256" key="11">
    <source>
        <dbReference type="ARBA" id="ARBA00074372"/>
    </source>
</evidence>
<dbReference type="Gene3D" id="3.30.70.3550">
    <property type="entry name" value="Leucyl/phenylalanyl-tRNA-protein transferase, N-terminal domain"/>
    <property type="match status" value="1"/>
</dbReference>
<evidence type="ECO:0000256" key="15">
    <source>
        <dbReference type="HAMAP-Rule" id="MF_00688"/>
    </source>
</evidence>
<dbReference type="Pfam" id="PF03588">
    <property type="entry name" value="Leu_Phe_trans"/>
    <property type="match status" value="1"/>
</dbReference>
<evidence type="ECO:0000256" key="8">
    <source>
        <dbReference type="ARBA" id="ARBA00054043"/>
    </source>
</evidence>
<dbReference type="InterPro" id="IPR042221">
    <property type="entry name" value="Leu/Phe-tRNA_Trfase_N"/>
</dbReference>
<evidence type="ECO:0000256" key="1">
    <source>
        <dbReference type="ARBA" id="ARBA00004496"/>
    </source>
</evidence>
<evidence type="ECO:0000313" key="17">
    <source>
        <dbReference type="Proteomes" id="UP000071641"/>
    </source>
</evidence>
<evidence type="ECO:0000256" key="10">
    <source>
        <dbReference type="ARBA" id="ARBA00066767"/>
    </source>
</evidence>
<dbReference type="HAMAP" id="MF_00688">
    <property type="entry name" value="Leu_Phe_trans"/>
    <property type="match status" value="1"/>
</dbReference>
<organism evidence="16 17">
    <name type="scientific">Grimontia celer</name>
    <dbReference type="NCBI Taxonomy" id="1796497"/>
    <lineage>
        <taxon>Bacteria</taxon>
        <taxon>Pseudomonadati</taxon>
        <taxon>Pseudomonadota</taxon>
        <taxon>Gammaproteobacteria</taxon>
        <taxon>Vibrionales</taxon>
        <taxon>Vibrionaceae</taxon>
        <taxon>Grimontia</taxon>
    </lineage>
</organism>
<dbReference type="OrthoDB" id="9790282at2"/>
<dbReference type="PANTHER" id="PTHR30098">
    <property type="entry name" value="LEUCYL/PHENYLALANYL-TRNA--PROTEIN TRANSFERASE"/>
    <property type="match status" value="1"/>
</dbReference>
<keyword evidence="17" id="KW-1185">Reference proteome</keyword>
<dbReference type="EMBL" id="FIZX01000001">
    <property type="protein sequence ID" value="CZF77842.1"/>
    <property type="molecule type" value="Genomic_DNA"/>
</dbReference>
<dbReference type="RefSeq" id="WP_062660846.1">
    <property type="nucleotide sequence ID" value="NZ_FIZX01000001.1"/>
</dbReference>
<dbReference type="EC" id="2.3.2.6" evidence="10 15"/>
<reference evidence="17" key="1">
    <citation type="submission" date="2016-02" db="EMBL/GenBank/DDBJ databases">
        <authorList>
            <person name="Rodrigo-Torres Lidia"/>
            <person name="Arahal R.David."/>
        </authorList>
    </citation>
    <scope>NUCLEOTIDE SEQUENCE [LARGE SCALE GENOMIC DNA]</scope>
    <source>
        <strain evidence="17">CECT 9029</strain>
    </source>
</reference>
<dbReference type="SUPFAM" id="SSF55729">
    <property type="entry name" value="Acyl-CoA N-acyltransferases (Nat)"/>
    <property type="match status" value="1"/>
</dbReference>
<dbReference type="GO" id="GO:0008914">
    <property type="term" value="F:leucyl-tRNA--protein transferase activity"/>
    <property type="evidence" value="ECO:0007669"/>
    <property type="project" value="UniProtKB-UniRule"/>
</dbReference>
<proteinExistence type="inferred from homology"/>
<dbReference type="GO" id="GO:0005737">
    <property type="term" value="C:cytoplasm"/>
    <property type="evidence" value="ECO:0007669"/>
    <property type="project" value="UniProtKB-SubCell"/>
</dbReference>
<evidence type="ECO:0000256" key="6">
    <source>
        <dbReference type="ARBA" id="ARBA00050652"/>
    </source>
</evidence>
<comment type="catalytic activity">
    <reaction evidence="7 15">
        <text>N-terminal L-lysyl-[protein] + L-leucyl-tRNA(Leu) = N-terminal L-leucyl-L-lysyl-[protein] + tRNA(Leu) + H(+)</text>
        <dbReference type="Rhea" id="RHEA:12340"/>
        <dbReference type="Rhea" id="RHEA-COMP:9613"/>
        <dbReference type="Rhea" id="RHEA-COMP:9622"/>
        <dbReference type="Rhea" id="RHEA-COMP:12670"/>
        <dbReference type="Rhea" id="RHEA-COMP:12671"/>
        <dbReference type="ChEBI" id="CHEBI:15378"/>
        <dbReference type="ChEBI" id="CHEBI:65249"/>
        <dbReference type="ChEBI" id="CHEBI:78442"/>
        <dbReference type="ChEBI" id="CHEBI:78494"/>
        <dbReference type="ChEBI" id="CHEBI:133043"/>
        <dbReference type="EC" id="2.3.2.6"/>
    </reaction>
</comment>
<comment type="subcellular location">
    <subcellularLocation>
        <location evidence="1 15">Cytoplasm</location>
    </subcellularLocation>
</comment>
<comment type="function">
    <text evidence="8 15">Functions in the N-end rule pathway of protein degradation where it conjugates Leu, Phe and, less efficiently, Met from aminoacyl-tRNAs to the N-termini of proteins containing an N-terminal arginine or lysine.</text>
</comment>
<evidence type="ECO:0000256" key="4">
    <source>
        <dbReference type="ARBA" id="ARBA00023315"/>
    </source>
</evidence>
<dbReference type="AlphaFoldDB" id="A0A128ETE5"/>
<sequence length="238" mass="27178">MTIYLPPLDDDNPEFFPPVSSALEEPDGLLAIGGDLSPERLRAAYSRGIFPWFGIDEPLLWWSPSERAVIDPISFVPSRSLRKYVRKQGYRVSINRAFDQVIQHCALIRGEKQVWITSEMREAYTRLHQLGSAHSVEVWQDEELIGGLYGVNVGSLFCGESMFSLKTNASKTALWYFCEHFKRHGGKLIDCQMMTDHLASLGAEPIQRQDFTQLLCELKHQITDASLFRSQWIGFNHV</sequence>
<evidence type="ECO:0000256" key="5">
    <source>
        <dbReference type="ARBA" id="ARBA00050607"/>
    </source>
</evidence>
<comment type="catalytic activity">
    <reaction evidence="6 15">
        <text>N-terminal L-arginyl-[protein] + L-leucyl-tRNA(Leu) = N-terminal L-leucyl-L-arginyl-[protein] + tRNA(Leu) + H(+)</text>
        <dbReference type="Rhea" id="RHEA:50416"/>
        <dbReference type="Rhea" id="RHEA-COMP:9613"/>
        <dbReference type="Rhea" id="RHEA-COMP:9622"/>
        <dbReference type="Rhea" id="RHEA-COMP:12672"/>
        <dbReference type="Rhea" id="RHEA-COMP:12673"/>
        <dbReference type="ChEBI" id="CHEBI:15378"/>
        <dbReference type="ChEBI" id="CHEBI:64719"/>
        <dbReference type="ChEBI" id="CHEBI:78442"/>
        <dbReference type="ChEBI" id="CHEBI:78494"/>
        <dbReference type="ChEBI" id="CHEBI:133044"/>
        <dbReference type="EC" id="2.3.2.6"/>
    </reaction>
</comment>
<dbReference type="InterPro" id="IPR016181">
    <property type="entry name" value="Acyl_CoA_acyltransferase"/>
</dbReference>